<accession>A0A127M874</accession>
<dbReference type="InterPro" id="IPR018247">
    <property type="entry name" value="EF_Hand_1_Ca_BS"/>
</dbReference>
<keyword evidence="1" id="KW-0812">Transmembrane</keyword>
<dbReference type="EMBL" id="CP014544">
    <property type="protein sequence ID" value="AMO69368.1"/>
    <property type="molecule type" value="Genomic_DNA"/>
</dbReference>
<protein>
    <recommendedName>
        <fullName evidence="5">HupE / UreJ protein</fullName>
    </recommendedName>
</protein>
<evidence type="ECO:0000256" key="2">
    <source>
        <dbReference type="SAM" id="SignalP"/>
    </source>
</evidence>
<evidence type="ECO:0000256" key="1">
    <source>
        <dbReference type="SAM" id="Phobius"/>
    </source>
</evidence>
<feature type="transmembrane region" description="Helical" evidence="1">
    <location>
        <begin position="346"/>
        <end position="364"/>
    </location>
</feature>
<feature type="transmembrane region" description="Helical" evidence="1">
    <location>
        <begin position="254"/>
        <end position="272"/>
    </location>
</feature>
<feature type="transmembrane region" description="Helical" evidence="1">
    <location>
        <begin position="189"/>
        <end position="209"/>
    </location>
</feature>
<dbReference type="KEGG" id="zal:AZF00_14115"/>
<dbReference type="AlphaFoldDB" id="A0A127M874"/>
<gene>
    <name evidence="3" type="ORF">AZF00_14115</name>
</gene>
<feature type="transmembrane region" description="Helical" evidence="1">
    <location>
        <begin position="221"/>
        <end position="248"/>
    </location>
</feature>
<name>A0A127M874_9GAMM</name>
<feature type="chain" id="PRO_5007275151" description="HupE / UreJ protein" evidence="2">
    <location>
        <begin position="19"/>
        <end position="367"/>
    </location>
</feature>
<feature type="signal peptide" evidence="2">
    <location>
        <begin position="1"/>
        <end position="18"/>
    </location>
</feature>
<evidence type="ECO:0000313" key="4">
    <source>
        <dbReference type="Proteomes" id="UP000074119"/>
    </source>
</evidence>
<dbReference type="PROSITE" id="PS00018">
    <property type="entry name" value="EF_HAND_1"/>
    <property type="match status" value="1"/>
</dbReference>
<dbReference type="RefSeq" id="WP_008251440.1">
    <property type="nucleotide sequence ID" value="NZ_CP014544.1"/>
</dbReference>
<organism evidence="3 4">
    <name type="scientific">Zhongshania aliphaticivorans</name>
    <dbReference type="NCBI Taxonomy" id="1470434"/>
    <lineage>
        <taxon>Bacteria</taxon>
        <taxon>Pseudomonadati</taxon>
        <taxon>Pseudomonadota</taxon>
        <taxon>Gammaproteobacteria</taxon>
        <taxon>Cellvibrionales</taxon>
        <taxon>Spongiibacteraceae</taxon>
        <taxon>Zhongshania</taxon>
    </lineage>
</organism>
<keyword evidence="2" id="KW-0732">Signal</keyword>
<evidence type="ECO:0000313" key="3">
    <source>
        <dbReference type="EMBL" id="AMO69368.1"/>
    </source>
</evidence>
<dbReference type="STRING" id="1470434.AZF00_14115"/>
<feature type="transmembrane region" description="Helical" evidence="1">
    <location>
        <begin position="284"/>
        <end position="303"/>
    </location>
</feature>
<feature type="transmembrane region" description="Helical" evidence="1">
    <location>
        <begin position="309"/>
        <end position="334"/>
    </location>
</feature>
<reference evidence="3 4" key="1">
    <citation type="submission" date="2015-12" db="EMBL/GenBank/DDBJ databases">
        <authorList>
            <person name="Shamseldin A."/>
            <person name="Moawad H."/>
            <person name="Abd El-Rahim W.M."/>
            <person name="Sadowsky M.J."/>
        </authorList>
    </citation>
    <scope>NUCLEOTIDE SEQUENCE [LARGE SCALE GENOMIC DNA]</scope>
    <source>
        <strain evidence="3 4">SM2</strain>
    </source>
</reference>
<keyword evidence="1" id="KW-0472">Membrane</keyword>
<dbReference type="Pfam" id="PF13795">
    <property type="entry name" value="HupE_UreJ_2"/>
    <property type="match status" value="1"/>
</dbReference>
<keyword evidence="1" id="KW-1133">Transmembrane helix</keyword>
<proteinExistence type="predicted"/>
<dbReference type="InterPro" id="IPR032809">
    <property type="entry name" value="Put_HupE_UreJ"/>
</dbReference>
<sequence length="367" mass="39646">MRLILLLLSVCFSVSALAHKASDSFIYVHADQIRLDIALQDIQRLHNVDLNRDQSLSWGELQASASPLRALLRSNISLTQGDADCPLLFRLDGLSQHSDGAYAVWMLDSPCLHKNGPLQLSYTLLFELDPLHRALLAANVGSAGNLLPMASDAPDDHVQLSVLSPAHNSAVLGEVNALDTALKFGWEGVVHLLIGYDHLMFLLALLLPATRRHGQSTLRGAFTDVAWVVTMFTLAHSLTLVCASLGWLSLPSKPVEIGIALSISLAAALLLLDVNSRIQRRLAMAVGLLHGLGFAGVLAGMLSTSPMKLVALGSFNLGIEFAQLVLVLLVLPLLYSLAASRIYQRYLLPFAALGLALSGLFMAWQRL</sequence>
<dbReference type="Proteomes" id="UP000074119">
    <property type="component" value="Chromosome"/>
</dbReference>
<evidence type="ECO:0008006" key="5">
    <source>
        <dbReference type="Google" id="ProtNLM"/>
    </source>
</evidence>